<proteinExistence type="predicted"/>
<dbReference type="AlphaFoldDB" id="A0A2U3B9K6"/>
<protein>
    <recommendedName>
        <fullName evidence="3">Porin</fullName>
    </recommendedName>
</protein>
<organism evidence="1 2">
    <name type="scientific">Vibrio albus</name>
    <dbReference type="NCBI Taxonomy" id="2200953"/>
    <lineage>
        <taxon>Bacteria</taxon>
        <taxon>Pseudomonadati</taxon>
        <taxon>Pseudomonadota</taxon>
        <taxon>Gammaproteobacteria</taxon>
        <taxon>Vibrionales</taxon>
        <taxon>Vibrionaceae</taxon>
        <taxon>Vibrio</taxon>
    </lineage>
</organism>
<evidence type="ECO:0000313" key="1">
    <source>
        <dbReference type="EMBL" id="PWI33468.1"/>
    </source>
</evidence>
<accession>A0A2U3B9K6</accession>
<keyword evidence="2" id="KW-1185">Reference proteome</keyword>
<gene>
    <name evidence="1" type="ORF">DI392_10595</name>
</gene>
<dbReference type="OrthoDB" id="5383458at2"/>
<dbReference type="EMBL" id="QFWT01000005">
    <property type="protein sequence ID" value="PWI33468.1"/>
    <property type="molecule type" value="Genomic_DNA"/>
</dbReference>
<dbReference type="Proteomes" id="UP000245362">
    <property type="component" value="Unassembled WGS sequence"/>
</dbReference>
<name>A0A2U3B9K6_9VIBR</name>
<sequence>MLSISISISISISFSAIAQIPGLVPEQEWELNGYIQYRVNGYFVQGEHDVFDQSLQQRFNYEYRLNPDWRYNVGMRNRVTHGGSVKANDYADWFGRDTGYMDLSVNWMEEREVVGNSQFDRLYITSQQGDWLMRTGRFRVNWGMTTIWNPNDIFNVYSIYDTDYAERPGTDGILLGKKLGFASGVELVFSPAEEAAFNRYAARYYLNRKGWDVQFIAGKSEQDNVIGLGFAGSVSGAGIRGESSYFNPTEQEREGNLNHTIISSFETDYSFSSQRNWSIRAGVLHTADPSTPDNFTDYLTQPLSARTLSFSEFTGYAEVSFDLTPLNRSSFSSIYYQDGSLYFSYTNQYSLADNWQLTASIQRFDGVDSSVFGMTPTTMVYTMIRWDW</sequence>
<evidence type="ECO:0000313" key="2">
    <source>
        <dbReference type="Proteomes" id="UP000245362"/>
    </source>
</evidence>
<reference evidence="1 2" key="1">
    <citation type="submission" date="2018-05" db="EMBL/GenBank/DDBJ databases">
        <title>Vibrio limimaris sp. nov., isolated from marine sediment.</title>
        <authorList>
            <person name="Li C.-M."/>
        </authorList>
    </citation>
    <scope>NUCLEOTIDE SEQUENCE [LARGE SCALE GENOMIC DNA]</scope>
    <source>
        <strain evidence="1 2">E4404</strain>
    </source>
</reference>
<comment type="caution">
    <text evidence="1">The sequence shown here is derived from an EMBL/GenBank/DDBJ whole genome shotgun (WGS) entry which is preliminary data.</text>
</comment>
<evidence type="ECO:0008006" key="3">
    <source>
        <dbReference type="Google" id="ProtNLM"/>
    </source>
</evidence>